<comment type="catalytic activity">
    <reaction evidence="2">
        <text>alpha-L-fucose = beta-L-fucose</text>
        <dbReference type="Rhea" id="RHEA:25580"/>
        <dbReference type="ChEBI" id="CHEBI:42548"/>
        <dbReference type="ChEBI" id="CHEBI:42589"/>
        <dbReference type="EC" id="5.1.3.29"/>
    </reaction>
</comment>
<evidence type="ECO:0000313" key="4">
    <source>
        <dbReference type="EMBL" id="SVE03690.1"/>
    </source>
</evidence>
<dbReference type="InterPro" id="IPR007721">
    <property type="entry name" value="RbsD_FucU"/>
</dbReference>
<dbReference type="EC" id="5.1.3.29" evidence="3"/>
<accession>A0A383A7T1</accession>
<dbReference type="Gene3D" id="3.40.1650.10">
    <property type="entry name" value="RbsD-like domain"/>
    <property type="match status" value="1"/>
</dbReference>
<name>A0A383A7T1_9ZZZZ</name>
<keyword evidence="1" id="KW-0413">Isomerase</keyword>
<dbReference type="SUPFAM" id="SSF102546">
    <property type="entry name" value="RbsD-like"/>
    <property type="match status" value="1"/>
</dbReference>
<dbReference type="InterPro" id="IPR023750">
    <property type="entry name" value="RbsD-like_sf"/>
</dbReference>
<dbReference type="PANTHER" id="PTHR31690:SF4">
    <property type="entry name" value="FUCOSE MUTAROTASE"/>
    <property type="match status" value="1"/>
</dbReference>
<organism evidence="4">
    <name type="scientific">marine metagenome</name>
    <dbReference type="NCBI Taxonomy" id="408172"/>
    <lineage>
        <taxon>unclassified sequences</taxon>
        <taxon>metagenomes</taxon>
        <taxon>ecological metagenomes</taxon>
    </lineage>
</organism>
<dbReference type="InterPro" id="IPR050443">
    <property type="entry name" value="RbsD/FucU_mutarotase"/>
</dbReference>
<feature type="non-terminal residue" evidence="4">
    <location>
        <position position="45"/>
    </location>
</feature>
<dbReference type="PANTHER" id="PTHR31690">
    <property type="entry name" value="FUCOSE MUTAROTASE"/>
    <property type="match status" value="1"/>
</dbReference>
<dbReference type="GO" id="GO:0006004">
    <property type="term" value="P:fucose metabolic process"/>
    <property type="evidence" value="ECO:0007669"/>
    <property type="project" value="TreeGrafter"/>
</dbReference>
<dbReference type="AlphaFoldDB" id="A0A383A7T1"/>
<evidence type="ECO:0000256" key="3">
    <source>
        <dbReference type="ARBA" id="ARBA00038859"/>
    </source>
</evidence>
<gene>
    <name evidence="4" type="ORF">METZ01_LOCUS456544</name>
</gene>
<sequence>MLRGISPLLSPQLLETLYRMGHHDEIIFGDAHFPGESCNDTIIRA</sequence>
<evidence type="ECO:0000256" key="2">
    <source>
        <dbReference type="ARBA" id="ARBA00036324"/>
    </source>
</evidence>
<dbReference type="Pfam" id="PF05025">
    <property type="entry name" value="RbsD_FucU"/>
    <property type="match status" value="1"/>
</dbReference>
<dbReference type="GO" id="GO:0042806">
    <property type="term" value="F:fucose binding"/>
    <property type="evidence" value="ECO:0007669"/>
    <property type="project" value="TreeGrafter"/>
</dbReference>
<reference evidence="4" key="1">
    <citation type="submission" date="2018-05" db="EMBL/GenBank/DDBJ databases">
        <authorList>
            <person name="Lanie J.A."/>
            <person name="Ng W.-L."/>
            <person name="Kazmierczak K.M."/>
            <person name="Andrzejewski T.M."/>
            <person name="Davidsen T.M."/>
            <person name="Wayne K.J."/>
            <person name="Tettelin H."/>
            <person name="Glass J.I."/>
            <person name="Rusch D."/>
            <person name="Podicherti R."/>
            <person name="Tsui H.-C.T."/>
            <person name="Winkler M.E."/>
        </authorList>
    </citation>
    <scope>NUCLEOTIDE SEQUENCE</scope>
</reference>
<evidence type="ECO:0000256" key="1">
    <source>
        <dbReference type="ARBA" id="ARBA00023235"/>
    </source>
</evidence>
<dbReference type="GO" id="GO:0036373">
    <property type="term" value="F:L-fucose mutarotase activity"/>
    <property type="evidence" value="ECO:0007669"/>
    <property type="project" value="UniProtKB-EC"/>
</dbReference>
<dbReference type="EMBL" id="UINC01189825">
    <property type="protein sequence ID" value="SVE03690.1"/>
    <property type="molecule type" value="Genomic_DNA"/>
</dbReference>
<proteinExistence type="predicted"/>
<protein>
    <recommendedName>
        <fullName evidence="3">L-fucose mutarotase</fullName>
        <ecNumber evidence="3">5.1.3.29</ecNumber>
    </recommendedName>
</protein>